<protein>
    <submittedName>
        <fullName evidence="10">Chaplin</fullName>
    </submittedName>
</protein>
<evidence type="ECO:0000256" key="4">
    <source>
        <dbReference type="ARBA" id="ARBA00022729"/>
    </source>
</evidence>
<comment type="subcellular location">
    <subcellularLocation>
        <location evidence="1">Secreted</location>
        <location evidence="1">Cell wall</location>
    </subcellularLocation>
</comment>
<dbReference type="EMBL" id="JANFNG010000002">
    <property type="protein sequence ID" value="MCQ4079701.1"/>
    <property type="molecule type" value="Genomic_DNA"/>
</dbReference>
<organism evidence="10 11">
    <name type="scientific">Streptomyces humicola</name>
    <dbReference type="NCBI Taxonomy" id="2953240"/>
    <lineage>
        <taxon>Bacteria</taxon>
        <taxon>Bacillati</taxon>
        <taxon>Actinomycetota</taxon>
        <taxon>Actinomycetes</taxon>
        <taxon>Kitasatosporales</taxon>
        <taxon>Streptomycetaceae</taxon>
        <taxon>Streptomyces</taxon>
    </lineage>
</organism>
<keyword evidence="3" id="KW-0964">Secreted</keyword>
<dbReference type="PROSITE" id="PS51884">
    <property type="entry name" value="CHAPLIN"/>
    <property type="match status" value="1"/>
</dbReference>
<dbReference type="RefSeq" id="WP_372509359.1">
    <property type="nucleotide sequence ID" value="NZ_JANFNG010000002.1"/>
</dbReference>
<evidence type="ECO:0000256" key="8">
    <source>
        <dbReference type="SAM" id="MobiDB-lite"/>
    </source>
</evidence>
<evidence type="ECO:0000256" key="7">
    <source>
        <dbReference type="PROSITE-ProRule" id="PRU01232"/>
    </source>
</evidence>
<reference evidence="10" key="1">
    <citation type="submission" date="2022-06" db="EMBL/GenBank/DDBJ databases">
        <title>Draft genome sequence of Streptomyces sp. RB6PN25 isolated from peat swamp forest in Thailand.</title>
        <authorList>
            <person name="Duangmal K."/>
            <person name="Klaysubun C."/>
        </authorList>
    </citation>
    <scope>NUCLEOTIDE SEQUENCE</scope>
    <source>
        <strain evidence="10">RB6PN25</strain>
    </source>
</reference>
<comment type="caution">
    <text evidence="10">The sequence shown here is derived from an EMBL/GenBank/DDBJ whole genome shotgun (WGS) entry which is preliminary data.</text>
</comment>
<keyword evidence="6 7" id="KW-0034">Amyloid</keyword>
<name>A0ABT1PPV5_9ACTN</name>
<sequence>MKESTHVPYRHSGRPHHRRRCGHIATTGTATANAGTEGASVGSPGVASGNLLQEPTYLQINLRGNTLDETGVLNPAAGNACVNR</sequence>
<keyword evidence="5" id="KW-0130">Cell adhesion</keyword>
<evidence type="ECO:0000256" key="1">
    <source>
        <dbReference type="ARBA" id="ARBA00004191"/>
    </source>
</evidence>
<evidence type="ECO:0000259" key="9">
    <source>
        <dbReference type="PROSITE" id="PS51884"/>
    </source>
</evidence>
<dbReference type="Proteomes" id="UP001057702">
    <property type="component" value="Unassembled WGS sequence"/>
</dbReference>
<evidence type="ECO:0000313" key="10">
    <source>
        <dbReference type="EMBL" id="MCQ4079701.1"/>
    </source>
</evidence>
<gene>
    <name evidence="10" type="ORF">NGB36_03590</name>
</gene>
<keyword evidence="4" id="KW-0732">Signal</keyword>
<feature type="region of interest" description="Disordered" evidence="8">
    <location>
        <begin position="1"/>
        <end position="21"/>
    </location>
</feature>
<proteinExistence type="predicted"/>
<evidence type="ECO:0000313" key="11">
    <source>
        <dbReference type="Proteomes" id="UP001057702"/>
    </source>
</evidence>
<feature type="domain" description="Chaplin" evidence="9">
    <location>
        <begin position="43"/>
        <end position="83"/>
    </location>
</feature>
<evidence type="ECO:0000256" key="2">
    <source>
        <dbReference type="ARBA" id="ARBA00022512"/>
    </source>
</evidence>
<feature type="compositionally biased region" description="Basic residues" evidence="8">
    <location>
        <begin position="8"/>
        <end position="21"/>
    </location>
</feature>
<evidence type="ECO:0000256" key="5">
    <source>
        <dbReference type="ARBA" id="ARBA00022889"/>
    </source>
</evidence>
<evidence type="ECO:0000256" key="6">
    <source>
        <dbReference type="ARBA" id="ARBA00023087"/>
    </source>
</evidence>
<accession>A0ABT1PPV5</accession>
<evidence type="ECO:0000256" key="3">
    <source>
        <dbReference type="ARBA" id="ARBA00022525"/>
    </source>
</evidence>
<dbReference type="Pfam" id="PF03777">
    <property type="entry name" value="ChpA-C"/>
    <property type="match status" value="1"/>
</dbReference>
<dbReference type="InterPro" id="IPR005528">
    <property type="entry name" value="ChpA-H"/>
</dbReference>
<keyword evidence="2" id="KW-0134">Cell wall</keyword>
<keyword evidence="11" id="KW-1185">Reference proteome</keyword>